<name>A0A1E3GUN7_9GAMM</name>
<keyword evidence="6" id="KW-1185">Reference proteome</keyword>
<keyword evidence="2" id="KW-0488">Methylation</keyword>
<dbReference type="GO" id="GO:0007155">
    <property type="term" value="P:cell adhesion"/>
    <property type="evidence" value="ECO:0007669"/>
    <property type="project" value="InterPro"/>
</dbReference>
<dbReference type="PANTHER" id="PTHR30093:SF34">
    <property type="entry name" value="PREPILIN PEPTIDASE-DEPENDENT PROTEIN D"/>
    <property type="match status" value="1"/>
</dbReference>
<dbReference type="InterPro" id="IPR001082">
    <property type="entry name" value="Pilin"/>
</dbReference>
<dbReference type="Gene3D" id="3.30.700.10">
    <property type="entry name" value="Glycoprotein, Type 4 Pilin"/>
    <property type="match status" value="1"/>
</dbReference>
<organism evidence="5 6">
    <name type="scientific">Methylophaga muralis</name>
    <dbReference type="NCBI Taxonomy" id="291169"/>
    <lineage>
        <taxon>Bacteria</taxon>
        <taxon>Pseudomonadati</taxon>
        <taxon>Pseudomonadota</taxon>
        <taxon>Gammaproteobacteria</taxon>
        <taxon>Thiotrichales</taxon>
        <taxon>Piscirickettsiaceae</taxon>
        <taxon>Methylophaga</taxon>
    </lineage>
</organism>
<comment type="caution">
    <text evidence="5">The sequence shown here is derived from an EMBL/GenBank/DDBJ whole genome shotgun (WGS) entry which is preliminary data.</text>
</comment>
<dbReference type="STRING" id="291169.A9E74_00615"/>
<evidence type="ECO:0000256" key="4">
    <source>
        <dbReference type="SAM" id="Phobius"/>
    </source>
</evidence>
<dbReference type="Pfam" id="PF07963">
    <property type="entry name" value="N_methyl"/>
    <property type="match status" value="1"/>
</dbReference>
<keyword evidence="4" id="KW-1133">Transmembrane helix</keyword>
<dbReference type="GO" id="GO:0044096">
    <property type="term" value="C:type IV pilus"/>
    <property type="evidence" value="ECO:0007669"/>
    <property type="project" value="TreeGrafter"/>
</dbReference>
<evidence type="ECO:0000256" key="3">
    <source>
        <dbReference type="RuleBase" id="RU000389"/>
    </source>
</evidence>
<gene>
    <name evidence="5" type="primary">pilE</name>
    <name evidence="5" type="ORF">A9E74_00615</name>
</gene>
<dbReference type="PROSITE" id="PS00409">
    <property type="entry name" value="PROKAR_NTER_METHYL"/>
    <property type="match status" value="1"/>
</dbReference>
<reference evidence="5 6" key="1">
    <citation type="submission" date="2016-07" db="EMBL/GenBank/DDBJ databases">
        <title>Draft Genome Sequence of Methylophaga muralis Bur 1.</title>
        <authorList>
            <person name="Vasilenko O.V."/>
            <person name="Doronina N.V."/>
            <person name="Shmareva M.N."/>
            <person name="Tarlachkov S.V."/>
            <person name="Mustakhimov I."/>
            <person name="Trotsenko Y.A."/>
        </authorList>
    </citation>
    <scope>NUCLEOTIDE SEQUENCE [LARGE SCALE GENOMIC DNA]</scope>
    <source>
        <strain evidence="5 6">Bur 1</strain>
    </source>
</reference>
<comment type="similarity">
    <text evidence="1 3">Belongs to the N-Me-Phe pilin family.</text>
</comment>
<keyword evidence="3" id="KW-0281">Fimbrium</keyword>
<dbReference type="SUPFAM" id="SSF54523">
    <property type="entry name" value="Pili subunits"/>
    <property type="match status" value="1"/>
</dbReference>
<dbReference type="NCBIfam" id="TIGR02532">
    <property type="entry name" value="IV_pilin_GFxxxE"/>
    <property type="match status" value="1"/>
</dbReference>
<dbReference type="Pfam" id="PF00114">
    <property type="entry name" value="Pilin"/>
    <property type="match status" value="1"/>
</dbReference>
<dbReference type="EMBL" id="MCRI01000003">
    <property type="protein sequence ID" value="ODN67779.1"/>
    <property type="molecule type" value="Genomic_DNA"/>
</dbReference>
<dbReference type="GO" id="GO:0043107">
    <property type="term" value="P:type IV pilus-dependent motility"/>
    <property type="evidence" value="ECO:0007669"/>
    <property type="project" value="TreeGrafter"/>
</dbReference>
<dbReference type="InterPro" id="IPR045584">
    <property type="entry name" value="Pilin-like"/>
</dbReference>
<dbReference type="AlphaFoldDB" id="A0A1E3GUN7"/>
<dbReference type="Proteomes" id="UP000094379">
    <property type="component" value="Unassembled WGS sequence"/>
</dbReference>
<keyword evidence="4" id="KW-0812">Transmembrane</keyword>
<proteinExistence type="inferred from homology"/>
<evidence type="ECO:0000256" key="1">
    <source>
        <dbReference type="ARBA" id="ARBA00005233"/>
    </source>
</evidence>
<accession>A0A1E3GUN7</accession>
<keyword evidence="4" id="KW-0472">Membrane</keyword>
<evidence type="ECO:0000313" key="5">
    <source>
        <dbReference type="EMBL" id="ODN67779.1"/>
    </source>
</evidence>
<dbReference type="PATRIC" id="fig|291169.3.peg.617"/>
<sequence length="141" mass="14093">MKKTQQGFTLIELMIVIAIIGILAAIALPAYQQYTQKAKFSEVVLATSGVKSAVEVCAQVTGSMASCDPTSAGDVNRAINGAAGGPNVASVAFDASTGTITAVPNITGVDATSTYEITGTLSTNGAVTWSTGGGCLAEGLC</sequence>
<evidence type="ECO:0000313" key="6">
    <source>
        <dbReference type="Proteomes" id="UP000094379"/>
    </source>
</evidence>
<evidence type="ECO:0000256" key="2">
    <source>
        <dbReference type="ARBA" id="ARBA00022481"/>
    </source>
</evidence>
<feature type="transmembrane region" description="Helical" evidence="4">
    <location>
        <begin position="7"/>
        <end position="31"/>
    </location>
</feature>
<dbReference type="PANTHER" id="PTHR30093">
    <property type="entry name" value="GENERAL SECRETION PATHWAY PROTEIN G"/>
    <property type="match status" value="1"/>
</dbReference>
<dbReference type="InterPro" id="IPR012902">
    <property type="entry name" value="N_methyl_site"/>
</dbReference>
<protein>
    <submittedName>
        <fullName evidence="5">Fimbrial protein</fullName>
    </submittedName>
</protein>